<dbReference type="InterPro" id="IPR002571">
    <property type="entry name" value="HrcA"/>
</dbReference>
<protein>
    <recommendedName>
        <fullName evidence="5">Heat-inducible transcription repressor HrcA</fullName>
    </recommendedName>
</protein>
<keyword evidence="3 5" id="KW-0346">Stress response</keyword>
<dbReference type="Proteomes" id="UP000320078">
    <property type="component" value="Unassembled WGS sequence"/>
</dbReference>
<organism evidence="7 8">
    <name type="scientific">Candidatus Phytoplasma pini</name>
    <dbReference type="NCBI Taxonomy" id="267362"/>
    <lineage>
        <taxon>Bacteria</taxon>
        <taxon>Bacillati</taxon>
        <taxon>Mycoplasmatota</taxon>
        <taxon>Mollicutes</taxon>
        <taxon>Acholeplasmatales</taxon>
        <taxon>Acholeplasmataceae</taxon>
        <taxon>Candidatus Phytoplasma</taxon>
    </lineage>
</organism>
<dbReference type="InterPro" id="IPR036388">
    <property type="entry name" value="WH-like_DNA-bd_sf"/>
</dbReference>
<evidence type="ECO:0000313" key="7">
    <source>
        <dbReference type="EMBL" id="TVY12256.1"/>
    </source>
</evidence>
<dbReference type="InterPro" id="IPR036390">
    <property type="entry name" value="WH_DNA-bd_sf"/>
</dbReference>
<dbReference type="InterPro" id="IPR021153">
    <property type="entry name" value="HrcA_C"/>
</dbReference>
<dbReference type="EMBL" id="VIAE01000004">
    <property type="protein sequence ID" value="TVY12256.1"/>
    <property type="molecule type" value="Genomic_DNA"/>
</dbReference>
<dbReference type="HAMAP" id="MF_00081">
    <property type="entry name" value="HrcA"/>
    <property type="match status" value="1"/>
</dbReference>
<keyword evidence="2 5" id="KW-0805">Transcription regulation</keyword>
<dbReference type="InterPro" id="IPR029016">
    <property type="entry name" value="GAF-like_dom_sf"/>
</dbReference>
<evidence type="ECO:0000313" key="8">
    <source>
        <dbReference type="Proteomes" id="UP000320078"/>
    </source>
</evidence>
<dbReference type="AlphaFoldDB" id="A0A559KJE8"/>
<dbReference type="SUPFAM" id="SSF46785">
    <property type="entry name" value="Winged helix' DNA-binding domain"/>
    <property type="match status" value="1"/>
</dbReference>
<dbReference type="Gene3D" id="1.10.10.10">
    <property type="entry name" value="Winged helix-like DNA-binding domain superfamily/Winged helix DNA-binding domain"/>
    <property type="match status" value="1"/>
</dbReference>
<feature type="domain" description="Heat-inducible transcription repressor HrcA C-terminal" evidence="6">
    <location>
        <begin position="109"/>
        <end position="330"/>
    </location>
</feature>
<keyword evidence="8" id="KW-1185">Reference proteome</keyword>
<dbReference type="PANTHER" id="PTHR34824:SF1">
    <property type="entry name" value="HEAT-INDUCIBLE TRANSCRIPTION REPRESSOR HRCA"/>
    <property type="match status" value="1"/>
</dbReference>
<reference evidence="7 8" key="1">
    <citation type="submission" date="2019-06" db="EMBL/GenBank/DDBJ databases">
        <title>Draft Genome Sequence of Candidatus Phytoplasma pini-Related Strain MDPP: A Resource for Comparative Genomics of Gymnosperm-infecting Phytoplasmas.</title>
        <authorList>
            <person name="Cai W."/>
            <person name="Costanzo S."/>
            <person name="Shao J."/>
            <person name="Zhao Y."/>
            <person name="Davis R."/>
        </authorList>
    </citation>
    <scope>NUCLEOTIDE SEQUENCE [LARGE SCALE GENOMIC DNA]</scope>
    <source>
        <strain evidence="7 8">MDPP</strain>
    </source>
</reference>
<accession>A0A559KJE8</accession>
<dbReference type="GO" id="GO:0045892">
    <property type="term" value="P:negative regulation of DNA-templated transcription"/>
    <property type="evidence" value="ECO:0007669"/>
    <property type="project" value="UniProtKB-UniRule"/>
</dbReference>
<evidence type="ECO:0000259" key="6">
    <source>
        <dbReference type="Pfam" id="PF01628"/>
    </source>
</evidence>
<comment type="caution">
    <text evidence="7">The sequence shown here is derived from an EMBL/GenBank/DDBJ whole genome shotgun (WGS) entry which is preliminary data.</text>
</comment>
<name>A0A559KJE8_9MOLU</name>
<evidence type="ECO:0000256" key="1">
    <source>
        <dbReference type="ARBA" id="ARBA00022491"/>
    </source>
</evidence>
<proteinExistence type="inferred from homology"/>
<evidence type="ECO:0000256" key="3">
    <source>
        <dbReference type="ARBA" id="ARBA00023016"/>
    </source>
</evidence>
<dbReference type="NCBIfam" id="TIGR00331">
    <property type="entry name" value="hrcA"/>
    <property type="match status" value="1"/>
</dbReference>
<dbReference type="Gene3D" id="3.30.450.40">
    <property type="match status" value="1"/>
</dbReference>
<dbReference type="PANTHER" id="PTHR34824">
    <property type="entry name" value="HEAT-INDUCIBLE TRANSCRIPTION REPRESSOR HRCA"/>
    <property type="match status" value="1"/>
</dbReference>
<sequence length="346" mass="41260">MVVLLLSDRKRLILKAVIEYYSKDSKPVGSQLLAKLSYLKFSSATIRYDMLQLEKKGYLEKVHKSSGRIPSIKGYVFYLNNLITRKQENEKLFILFEKIIKQNKNLKEKIIKDLFNSFCDFTNYVVINVKSDFLKHHKINELKLIFVNEEKAVLLVITEKGYLRNQNIFLEKNKDFDIQDLHTIIRIFNNLLFGKHLHEAISILKNDYIIQEKLKISDQYKNYLIQSLIEVFCSFEKYNYDIYGITNFWNFIDNKNFQEIKKMMNLLDTKELNEIFFNSPQKIICQLVNQIRLMSYYNLIIISIPYYINEREKGFIAVLGPRIIKYQEIIPFLEYLSAHLSNLYIE</sequence>
<evidence type="ECO:0000256" key="4">
    <source>
        <dbReference type="ARBA" id="ARBA00023163"/>
    </source>
</evidence>
<evidence type="ECO:0000256" key="5">
    <source>
        <dbReference type="HAMAP-Rule" id="MF_00081"/>
    </source>
</evidence>
<dbReference type="SUPFAM" id="SSF55781">
    <property type="entry name" value="GAF domain-like"/>
    <property type="match status" value="1"/>
</dbReference>
<dbReference type="Pfam" id="PF01628">
    <property type="entry name" value="HrcA"/>
    <property type="match status" value="1"/>
</dbReference>
<dbReference type="Gene3D" id="3.30.390.60">
    <property type="entry name" value="Heat-inducible transcription repressor hrca homolog, domain 3"/>
    <property type="match status" value="1"/>
</dbReference>
<gene>
    <name evidence="5 7" type="primary">hrcA</name>
    <name evidence="7" type="ORF">MDPP_00203</name>
</gene>
<evidence type="ECO:0000256" key="2">
    <source>
        <dbReference type="ARBA" id="ARBA00023015"/>
    </source>
</evidence>
<comment type="similarity">
    <text evidence="5">Belongs to the HrcA family.</text>
</comment>
<keyword evidence="4 5" id="KW-0804">Transcription</keyword>
<dbReference type="InterPro" id="IPR023120">
    <property type="entry name" value="WHTH_transcript_rep_HrcA_IDD"/>
</dbReference>
<dbReference type="PIRSF" id="PIRSF005485">
    <property type="entry name" value="HrcA"/>
    <property type="match status" value="1"/>
</dbReference>
<keyword evidence="1 5" id="KW-0678">Repressor</keyword>
<comment type="function">
    <text evidence="5">Negative regulator of class I heat shock genes (grpE-dnaK-dnaJ and groELS operons). Prevents heat-shock induction of these operons.</text>
</comment>
<dbReference type="GO" id="GO:0003677">
    <property type="term" value="F:DNA binding"/>
    <property type="evidence" value="ECO:0007669"/>
    <property type="project" value="InterPro"/>
</dbReference>